<protein>
    <submittedName>
        <fullName evidence="1">Uncharacterized protein</fullName>
    </submittedName>
</protein>
<reference evidence="1 2" key="1">
    <citation type="submission" date="2020-08" db="EMBL/GenBank/DDBJ databases">
        <authorList>
            <person name="Koutsovoulos G."/>
            <person name="Danchin GJ E."/>
        </authorList>
    </citation>
    <scope>NUCLEOTIDE SEQUENCE [LARGE SCALE GENOMIC DNA]</scope>
</reference>
<dbReference type="Proteomes" id="UP000580250">
    <property type="component" value="Unassembled WGS sequence"/>
</dbReference>
<proteinExistence type="predicted"/>
<dbReference type="OrthoDB" id="5785141at2759"/>
<evidence type="ECO:0000313" key="2">
    <source>
        <dbReference type="Proteomes" id="UP000580250"/>
    </source>
</evidence>
<dbReference type="EMBL" id="CAJEWN010000007">
    <property type="protein sequence ID" value="CAD2128848.1"/>
    <property type="molecule type" value="Genomic_DNA"/>
</dbReference>
<evidence type="ECO:0000313" key="1">
    <source>
        <dbReference type="EMBL" id="CAD2128848.1"/>
    </source>
</evidence>
<dbReference type="AlphaFoldDB" id="A0A6V7TRY3"/>
<name>A0A6V7TRY3_MELEN</name>
<comment type="caution">
    <text evidence="1">The sequence shown here is derived from an EMBL/GenBank/DDBJ whole genome shotgun (WGS) entry which is preliminary data.</text>
</comment>
<gene>
    <name evidence="1" type="ORF">MENT_LOCUS2402</name>
</gene>
<accession>A0A6V7TRY3</accession>
<organism evidence="1 2">
    <name type="scientific">Meloidogyne enterolobii</name>
    <name type="common">Root-knot nematode worm</name>
    <name type="synonym">Meloidogyne mayaguensis</name>
    <dbReference type="NCBI Taxonomy" id="390850"/>
    <lineage>
        <taxon>Eukaryota</taxon>
        <taxon>Metazoa</taxon>
        <taxon>Ecdysozoa</taxon>
        <taxon>Nematoda</taxon>
        <taxon>Chromadorea</taxon>
        <taxon>Rhabditida</taxon>
        <taxon>Tylenchina</taxon>
        <taxon>Tylenchomorpha</taxon>
        <taxon>Tylenchoidea</taxon>
        <taxon>Meloidogynidae</taxon>
        <taxon>Meloidogyninae</taxon>
        <taxon>Meloidogyne</taxon>
    </lineage>
</organism>
<sequence>MDNINKEIKQKVLESNWRNGGDSAGYTFTDIVLKSFEEVKKNGRHANACRFYEMYHPEIGNLRKSKSYSAFAPTNAMEYNDRKVDPDLRPFSSYKPKRGEWKSQLEKVNHTPHVKINKAPTVAALPPLPPTYRHQYPTSADLSRFENFAIYWNGRARGLELSQPFLYEPERDNYSIAEDRRYQRLYWAPKFIPHQPSARHARQIMLTAY</sequence>